<feature type="region of interest" description="Disordered" evidence="1">
    <location>
        <begin position="1"/>
        <end position="24"/>
    </location>
</feature>
<protein>
    <submittedName>
        <fullName evidence="2">Uncharacterized protein</fullName>
    </submittedName>
</protein>
<dbReference type="Proteomes" id="UP000056209">
    <property type="component" value="Unassembled WGS sequence"/>
</dbReference>
<gene>
    <name evidence="2" type="ORF">DEIGR_400067</name>
</gene>
<sequence>MIPTLTGMSERMNLNMEPPEPAGDRAWPEFVRHSYGSNEGLTDDTQNSEAYPYGYLGWFIRMGHHVASLIGAHTGRTDDAAVLAAALLGDMDEERDMQREHPEGLALLDEVQGLLLGKLRQFSLPVGPLLYDADEAVSVLEAWGPRIEGFHGNACVALVNYLESVKTRCQELGEVRVRRATPPAVLQVSEAEVRADVAEQLRDLAVDVEEGRLRVQEVRTGRRGSHVEVLIMGRVTRRAPDTASSEAS</sequence>
<keyword evidence="3" id="KW-1185">Reference proteome</keyword>
<dbReference type="AlphaFoldDB" id="A0A100HNG0"/>
<evidence type="ECO:0000256" key="1">
    <source>
        <dbReference type="SAM" id="MobiDB-lite"/>
    </source>
</evidence>
<comment type="caution">
    <text evidence="2">The sequence shown here is derived from an EMBL/GenBank/DDBJ whole genome shotgun (WGS) entry which is preliminary data.</text>
</comment>
<reference evidence="3" key="1">
    <citation type="submission" date="2015-11" db="EMBL/GenBank/DDBJ databases">
        <title>Draft Genome Sequence of the Radioresistant Bacterium Deinococcus grandis, Isolated from Freshwater Fish in Japan.</title>
        <authorList>
            <person name="Satoh K."/>
            <person name="Onodera T."/>
            <person name="Omoso K."/>
            <person name="Takeda-Yano K."/>
            <person name="Katayama T."/>
            <person name="Oono Y."/>
            <person name="Narumi I."/>
        </authorList>
    </citation>
    <scope>NUCLEOTIDE SEQUENCE [LARGE SCALE GENOMIC DNA]</scope>
    <source>
        <strain evidence="3">ATCC 43672</strain>
    </source>
</reference>
<proteinExistence type="predicted"/>
<accession>A0A100HNG0</accession>
<organism evidence="2 3">
    <name type="scientific">Deinococcus grandis</name>
    <dbReference type="NCBI Taxonomy" id="57498"/>
    <lineage>
        <taxon>Bacteria</taxon>
        <taxon>Thermotogati</taxon>
        <taxon>Deinococcota</taxon>
        <taxon>Deinococci</taxon>
        <taxon>Deinococcales</taxon>
        <taxon>Deinococcaceae</taxon>
        <taxon>Deinococcus</taxon>
    </lineage>
</organism>
<evidence type="ECO:0000313" key="2">
    <source>
        <dbReference type="EMBL" id="GAQ23934.1"/>
    </source>
</evidence>
<evidence type="ECO:0000313" key="3">
    <source>
        <dbReference type="Proteomes" id="UP000056209"/>
    </source>
</evidence>
<dbReference type="EMBL" id="BCMS01000006">
    <property type="protein sequence ID" value="GAQ23934.1"/>
    <property type="molecule type" value="Genomic_DNA"/>
</dbReference>
<name>A0A100HNG0_9DEIO</name>